<accession>A0A1J3EZ20</accession>
<dbReference type="AlphaFoldDB" id="A0A1J3EZ20"/>
<name>A0A1J3EZ20_NOCCA</name>
<organism evidence="1">
    <name type="scientific">Noccaea caerulescens</name>
    <name type="common">Alpine penny-cress</name>
    <name type="synonym">Thlaspi caerulescens</name>
    <dbReference type="NCBI Taxonomy" id="107243"/>
    <lineage>
        <taxon>Eukaryota</taxon>
        <taxon>Viridiplantae</taxon>
        <taxon>Streptophyta</taxon>
        <taxon>Embryophyta</taxon>
        <taxon>Tracheophyta</taxon>
        <taxon>Spermatophyta</taxon>
        <taxon>Magnoliopsida</taxon>
        <taxon>eudicotyledons</taxon>
        <taxon>Gunneridae</taxon>
        <taxon>Pentapetalae</taxon>
        <taxon>rosids</taxon>
        <taxon>malvids</taxon>
        <taxon>Brassicales</taxon>
        <taxon>Brassicaceae</taxon>
        <taxon>Coluteocarpeae</taxon>
        <taxon>Noccaea</taxon>
    </lineage>
</organism>
<dbReference type="InterPro" id="IPR009568">
    <property type="entry name" value="DUF1184"/>
</dbReference>
<gene>
    <name evidence="1" type="ORF">LC_TR2706_c2_g1_i1_g.10972</name>
</gene>
<proteinExistence type="predicted"/>
<sequence length="81" mass="9850">MLWFCFKCWRNQHGYPNPMFERLLRVMHFVYLRDIKPKKGVFKNNSNSAQWSLMSCVLAHSNKCFHVFYRVFLVVIESFQV</sequence>
<dbReference type="Pfam" id="PF06683">
    <property type="entry name" value="DUF1184"/>
    <property type="match status" value="1"/>
</dbReference>
<protein>
    <submittedName>
        <fullName evidence="1">Uncharacterized protein</fullName>
    </submittedName>
</protein>
<reference evidence="1" key="1">
    <citation type="submission" date="2016-07" db="EMBL/GenBank/DDBJ databases">
        <title>De novo transcriptome assembly of four accessions of the metal hyperaccumulator plant Noccaea caerulescens.</title>
        <authorList>
            <person name="Blande D."/>
            <person name="Halimaa P."/>
            <person name="Tervahauta A.I."/>
            <person name="Aarts M.G."/>
            <person name="Karenlampi S.O."/>
        </authorList>
    </citation>
    <scope>NUCLEOTIDE SEQUENCE</scope>
</reference>
<dbReference type="EMBL" id="GEVK01015581">
    <property type="protein sequence ID" value="JAU37251.1"/>
    <property type="molecule type" value="Transcribed_RNA"/>
</dbReference>
<evidence type="ECO:0000313" key="1">
    <source>
        <dbReference type="EMBL" id="JAU37251.1"/>
    </source>
</evidence>